<protein>
    <recommendedName>
        <fullName evidence="5">ParB-like nuclease</fullName>
    </recommendedName>
</protein>
<proteinExistence type="predicted"/>
<dbReference type="SUPFAM" id="SSF110849">
    <property type="entry name" value="ParB/Sulfiredoxin"/>
    <property type="match status" value="1"/>
</dbReference>
<comment type="caution">
    <text evidence="3">The sequence shown here is derived from an EMBL/GenBank/DDBJ whole genome shotgun (WGS) entry which is preliminary data.</text>
</comment>
<dbReference type="EMBL" id="QGGT01000005">
    <property type="protein sequence ID" value="PWK33153.1"/>
    <property type="molecule type" value="Genomic_DNA"/>
</dbReference>
<feature type="chain" id="PRO_5016421535" description="ParB-like nuclease" evidence="2">
    <location>
        <begin position="29"/>
        <end position="702"/>
    </location>
</feature>
<feature type="compositionally biased region" description="Gly residues" evidence="1">
    <location>
        <begin position="43"/>
        <end position="54"/>
    </location>
</feature>
<dbReference type="AlphaFoldDB" id="A0A316EQ69"/>
<dbReference type="Gene3D" id="1.10.8.10">
    <property type="entry name" value="DNA helicase RuvA subunit, C-terminal domain"/>
    <property type="match status" value="1"/>
</dbReference>
<organism evidence="3 4">
    <name type="scientific">Cupriavidus plantarum</name>
    <dbReference type="NCBI Taxonomy" id="942865"/>
    <lineage>
        <taxon>Bacteria</taxon>
        <taxon>Pseudomonadati</taxon>
        <taxon>Pseudomonadota</taxon>
        <taxon>Betaproteobacteria</taxon>
        <taxon>Burkholderiales</taxon>
        <taxon>Burkholderiaceae</taxon>
        <taxon>Cupriavidus</taxon>
    </lineage>
</organism>
<evidence type="ECO:0000256" key="1">
    <source>
        <dbReference type="SAM" id="MobiDB-lite"/>
    </source>
</evidence>
<gene>
    <name evidence="3" type="ORF">C7419_105147</name>
</gene>
<dbReference type="Pfam" id="PF08857">
    <property type="entry name" value="ParBc_2"/>
    <property type="match status" value="1"/>
</dbReference>
<feature type="region of interest" description="Disordered" evidence="1">
    <location>
        <begin position="35"/>
        <end position="56"/>
    </location>
</feature>
<keyword evidence="4" id="KW-1185">Reference proteome</keyword>
<evidence type="ECO:0000256" key="2">
    <source>
        <dbReference type="SAM" id="SignalP"/>
    </source>
</evidence>
<dbReference type="Gene3D" id="3.90.1530.10">
    <property type="entry name" value="Conserved hypothetical protein from pyrococcus furiosus pfu- 392566-001, ParB domain"/>
    <property type="match status" value="1"/>
</dbReference>
<dbReference type="InterPro" id="IPR014956">
    <property type="entry name" value="ParBc_2"/>
</dbReference>
<dbReference type="Proteomes" id="UP000245754">
    <property type="component" value="Unassembled WGS sequence"/>
</dbReference>
<dbReference type="InterPro" id="IPR036086">
    <property type="entry name" value="ParB/Sulfiredoxin_sf"/>
</dbReference>
<accession>A0A316EQ69</accession>
<evidence type="ECO:0008006" key="5">
    <source>
        <dbReference type="Google" id="ProtNLM"/>
    </source>
</evidence>
<evidence type="ECO:0000313" key="4">
    <source>
        <dbReference type="Proteomes" id="UP000245754"/>
    </source>
</evidence>
<evidence type="ECO:0000313" key="3">
    <source>
        <dbReference type="EMBL" id="PWK33153.1"/>
    </source>
</evidence>
<reference evidence="3 4" key="1">
    <citation type="submission" date="2018-05" db="EMBL/GenBank/DDBJ databases">
        <title>Genomic Encyclopedia of Type Strains, Phase IV (KMG-V): Genome sequencing to study the core and pangenomes of soil and plant-associated prokaryotes.</title>
        <authorList>
            <person name="Whitman W."/>
        </authorList>
    </citation>
    <scope>NUCLEOTIDE SEQUENCE [LARGE SCALE GENOMIC DNA]</scope>
    <source>
        <strain evidence="3 4">SLV-132</strain>
    </source>
</reference>
<keyword evidence="2" id="KW-0732">Signal</keyword>
<sequence length="702" mass="73354">MTRDSREPLRLTRLALLTLATFALTACGGDGDGASVATPSTGSTGGNGGNGGQPGQTVTVKPLAGGTTYVGAVSFGDTLSVTLDQPAAGQLTVRFLDSRVGLAGSLVGEYVLDQASNTYRVSGLTAGSDAPAALATVASAITFSFSLDEGVLSGALGKVPNVKLGDGTLLQGYIGAANRGAQLSEIVGTYAFLRQTGAGASAGQLNIAADGSVRVCAGQGFAEDCAGGQTGSLTADADQTRYPGAYTLTLAGAKVGRVFVGRQTGQVALFVDEPGTGANDTFGNWVVRTAVALPANAIDGDWVCAEPELDANDAFTGRTRRNIVSVTGGTLAADNVPVDVPLTYNAVAGIKANGLIGGMWQATVASQPATGTLTLLPVSTKTAYQVRREPGSKRLLPAVCTPLPQPAAIATYVNAKAGDNLLVTLRDLRPTQPAIGRDQIYYKLGRYAKDPVKNFDDACENNGQNKSEKNLNLTTARIDDLTSFGCTQVVGNKPQDMKTLVVGPYGEPYLTDGHHAFTTMTEAPTGGPQSKAYIKVQDNLMNLNRATFFRTLRERKLVWLKDPDNRPVYPADLPRALGLSNGLGNDPYRSLVYFTRDIGYSQLSDASEFTEFYWGDWLRTVIDLKTVNLDNTASYLAAVRTAATAMVALSPDALVSNGKTAAQLGGLTALGESEFTKLSQPVTASSPGKLPYAVDYRLGLKK</sequence>
<dbReference type="RefSeq" id="WP_258308092.1">
    <property type="nucleotide sequence ID" value="NZ_QGGT01000005.1"/>
</dbReference>
<dbReference type="PROSITE" id="PS51257">
    <property type="entry name" value="PROKAR_LIPOPROTEIN"/>
    <property type="match status" value="1"/>
</dbReference>
<feature type="signal peptide" evidence="2">
    <location>
        <begin position="1"/>
        <end position="28"/>
    </location>
</feature>
<name>A0A316EQ69_9BURK</name>
<dbReference type="CDD" id="cd16390">
    <property type="entry name" value="ParB_N_Srx_like"/>
    <property type="match status" value="1"/>
</dbReference>